<dbReference type="PATRIC" id="fig|1423816.3.peg.2933"/>
<dbReference type="InterPro" id="IPR013974">
    <property type="entry name" value="SAF"/>
</dbReference>
<accession>A0A0R1F0B0</accession>
<dbReference type="Pfam" id="PF08666">
    <property type="entry name" value="SAF"/>
    <property type="match status" value="1"/>
</dbReference>
<proteinExistence type="predicted"/>
<feature type="domain" description="SAF" evidence="2">
    <location>
        <begin position="330"/>
        <end position="396"/>
    </location>
</feature>
<dbReference type="Proteomes" id="UP000051984">
    <property type="component" value="Unassembled WGS sequence"/>
</dbReference>
<dbReference type="InterPro" id="IPR000683">
    <property type="entry name" value="Gfo/Idh/MocA-like_OxRdtase_N"/>
</dbReference>
<feature type="region of interest" description="Disordered" evidence="1">
    <location>
        <begin position="172"/>
        <end position="191"/>
    </location>
</feature>
<dbReference type="InterPro" id="IPR036291">
    <property type="entry name" value="NAD(P)-bd_dom_sf"/>
</dbReference>
<dbReference type="SUPFAM" id="SSF51735">
    <property type="entry name" value="NAD(P)-binding Rossmann-fold domains"/>
    <property type="match status" value="1"/>
</dbReference>
<dbReference type="SMART" id="SM00858">
    <property type="entry name" value="SAF"/>
    <property type="match status" value="1"/>
</dbReference>
<protein>
    <submittedName>
        <fullName evidence="3">Oxidoreductase</fullName>
    </submittedName>
</protein>
<reference evidence="3 4" key="1">
    <citation type="journal article" date="2015" name="Genome Announc.">
        <title>Expanding the biotechnology potential of lactobacilli through comparative genomics of 213 strains and associated genera.</title>
        <authorList>
            <person name="Sun Z."/>
            <person name="Harris H.M."/>
            <person name="McCann A."/>
            <person name="Guo C."/>
            <person name="Argimon S."/>
            <person name="Zhang W."/>
            <person name="Yang X."/>
            <person name="Jeffery I.B."/>
            <person name="Cooney J.C."/>
            <person name="Kagawa T.F."/>
            <person name="Liu W."/>
            <person name="Song Y."/>
            <person name="Salvetti E."/>
            <person name="Wrobel A."/>
            <person name="Rasinkangas P."/>
            <person name="Parkhill J."/>
            <person name="Rea M.C."/>
            <person name="O'Sullivan O."/>
            <person name="Ritari J."/>
            <person name="Douillard F.P."/>
            <person name="Paul Ross R."/>
            <person name="Yang R."/>
            <person name="Briner A.E."/>
            <person name="Felis G.E."/>
            <person name="de Vos W.M."/>
            <person name="Barrangou R."/>
            <person name="Klaenhammer T.R."/>
            <person name="Caufield P.W."/>
            <person name="Cui Y."/>
            <person name="Zhang H."/>
            <person name="O'Toole P.W."/>
        </authorList>
    </citation>
    <scope>NUCLEOTIDE SEQUENCE [LARGE SCALE GENOMIC DNA]</scope>
    <source>
        <strain evidence="3 4">DSM 20178</strain>
    </source>
</reference>
<dbReference type="InterPro" id="IPR048423">
    <property type="entry name" value="DRL_cat"/>
</dbReference>
<dbReference type="GO" id="GO:0000166">
    <property type="term" value="F:nucleotide binding"/>
    <property type="evidence" value="ECO:0007669"/>
    <property type="project" value="InterPro"/>
</dbReference>
<dbReference type="EMBL" id="AZCT01000007">
    <property type="protein sequence ID" value="KRK12468.1"/>
    <property type="molecule type" value="Genomic_DNA"/>
</dbReference>
<dbReference type="PANTHER" id="PTHR37850">
    <property type="entry name" value="STRU PROTEIN"/>
    <property type="match status" value="1"/>
</dbReference>
<evidence type="ECO:0000259" key="2">
    <source>
        <dbReference type="SMART" id="SM00858"/>
    </source>
</evidence>
<organism evidence="3 4">
    <name type="scientific">Lacticaseibacillus zeae DSM 20178 = KCTC 3804</name>
    <dbReference type="NCBI Taxonomy" id="1423816"/>
    <lineage>
        <taxon>Bacteria</taxon>
        <taxon>Bacillati</taxon>
        <taxon>Bacillota</taxon>
        <taxon>Bacilli</taxon>
        <taxon>Lactobacillales</taxon>
        <taxon>Lactobacillaceae</taxon>
        <taxon>Lacticaseibacillus</taxon>
    </lineage>
</organism>
<dbReference type="Pfam" id="PF21135">
    <property type="entry name" value="DRL_cat"/>
    <property type="match status" value="1"/>
</dbReference>
<dbReference type="PANTHER" id="PTHR37850:SF2">
    <property type="entry name" value="SAF DOMAIN PROTEIN"/>
    <property type="match status" value="1"/>
</dbReference>
<dbReference type="CDD" id="cd11616">
    <property type="entry name" value="SAF_DH_OX_like"/>
    <property type="match status" value="1"/>
</dbReference>
<comment type="caution">
    <text evidence="3">The sequence shown here is derived from an EMBL/GenBank/DDBJ whole genome shotgun (WGS) entry which is preliminary data.</text>
</comment>
<sequence>MTLYQQLLKREQENNPIKVGVIGAGQMGFGMIAQIAGIPGMVVTGISDINLENAQKAKEAFLASSKKPNEVVTSTDFREVVNDPNVEVLVDATGVTEVGAQLALETLVAKKHLVLLNVEVDVTIGPLMKRLYDTANLVYTGSDGDEPAVTTGLFEFAKSMGMKVLVAGKGKNNKNIHDANPDTARSEAEGKHMSPHMLAAFQDGTKTMAEMTLLSNATGLVPDITGMHGISGDLDQTVEKLDLKEDGGALNNFGVVEYVNGIAPGVFVIVEGQNDGVKNEMNYLLKKGERKHHILYRPFHLASLETPLTIAKAVLNHDHAIVPIGAPVSETIAVAKRDIKSGETIDGIGGFSVRGVIERHDEFVSNHHVPVGLITGNTVALQDIKKNTPLTTDAVSLDSNATVVKLRALQDEIFPN</sequence>
<evidence type="ECO:0000256" key="1">
    <source>
        <dbReference type="SAM" id="MobiDB-lite"/>
    </source>
</evidence>
<name>A0A0R1F0B0_LACZE</name>
<evidence type="ECO:0000313" key="4">
    <source>
        <dbReference type="Proteomes" id="UP000051984"/>
    </source>
</evidence>
<gene>
    <name evidence="3" type="ORF">FD51_GL002818</name>
</gene>
<evidence type="ECO:0000313" key="3">
    <source>
        <dbReference type="EMBL" id="KRK12468.1"/>
    </source>
</evidence>
<dbReference type="RefSeq" id="WP_010492836.1">
    <property type="nucleotide sequence ID" value="NZ_AZCT01000007.1"/>
</dbReference>
<dbReference type="Gene3D" id="3.40.50.720">
    <property type="entry name" value="NAD(P)-binding Rossmann-like Domain"/>
    <property type="match status" value="1"/>
</dbReference>
<dbReference type="eggNOG" id="COG4091">
    <property type="taxonomic scope" value="Bacteria"/>
</dbReference>
<dbReference type="AlphaFoldDB" id="A0A0R1F0B0"/>
<feature type="compositionally biased region" description="Basic and acidic residues" evidence="1">
    <location>
        <begin position="175"/>
        <end position="191"/>
    </location>
</feature>
<dbReference type="Pfam" id="PF01408">
    <property type="entry name" value="GFO_IDH_MocA"/>
    <property type="match status" value="1"/>
</dbReference>